<dbReference type="AlphaFoldDB" id="A0A8H7VI42"/>
<dbReference type="Proteomes" id="UP000646827">
    <property type="component" value="Unassembled WGS sequence"/>
</dbReference>
<dbReference type="PROSITE" id="PS50003">
    <property type="entry name" value="PH_DOMAIN"/>
    <property type="match status" value="1"/>
</dbReference>
<feature type="domain" description="DH" evidence="3">
    <location>
        <begin position="137"/>
        <end position="332"/>
    </location>
</feature>
<feature type="region of interest" description="Disordered" evidence="1">
    <location>
        <begin position="70"/>
        <end position="97"/>
    </location>
</feature>
<evidence type="ECO:0008006" key="6">
    <source>
        <dbReference type="Google" id="ProtNLM"/>
    </source>
</evidence>
<dbReference type="SUPFAM" id="SSF50729">
    <property type="entry name" value="PH domain-like"/>
    <property type="match status" value="1"/>
</dbReference>
<dbReference type="SMART" id="SM00325">
    <property type="entry name" value="RhoGEF"/>
    <property type="match status" value="1"/>
</dbReference>
<feature type="compositionally biased region" description="Basic residues" evidence="1">
    <location>
        <begin position="22"/>
        <end position="33"/>
    </location>
</feature>
<dbReference type="OrthoDB" id="660555at2759"/>
<name>A0A8H7VI42_9FUNG</name>
<dbReference type="PANTHER" id="PTHR12673">
    <property type="entry name" value="FACIOGENITAL DYSPLASIA PROTEIN"/>
    <property type="match status" value="1"/>
</dbReference>
<protein>
    <recommendedName>
        <fullName evidence="6">DH domain-containing protein</fullName>
    </recommendedName>
</protein>
<feature type="region of interest" description="Disordered" evidence="1">
    <location>
        <begin position="490"/>
        <end position="542"/>
    </location>
</feature>
<dbReference type="SUPFAM" id="SSF48065">
    <property type="entry name" value="DBL homology domain (DH-domain)"/>
    <property type="match status" value="1"/>
</dbReference>
<evidence type="ECO:0000256" key="1">
    <source>
        <dbReference type="SAM" id="MobiDB-lite"/>
    </source>
</evidence>
<feature type="region of interest" description="Disordered" evidence="1">
    <location>
        <begin position="1"/>
        <end position="55"/>
    </location>
</feature>
<dbReference type="InterPro" id="IPR051092">
    <property type="entry name" value="FYVE_RhoGEF_PH"/>
</dbReference>
<feature type="domain" description="PH" evidence="2">
    <location>
        <begin position="361"/>
        <end position="478"/>
    </location>
</feature>
<feature type="compositionally biased region" description="Low complexity" evidence="1">
    <location>
        <begin position="87"/>
        <end position="97"/>
    </location>
</feature>
<feature type="compositionally biased region" description="Low complexity" evidence="1">
    <location>
        <begin position="513"/>
        <end position="542"/>
    </location>
</feature>
<feature type="compositionally biased region" description="Low complexity" evidence="1">
    <location>
        <begin position="40"/>
        <end position="53"/>
    </location>
</feature>
<feature type="compositionally biased region" description="Polar residues" evidence="1">
    <location>
        <begin position="70"/>
        <end position="86"/>
    </location>
</feature>
<dbReference type="Pfam" id="PF00621">
    <property type="entry name" value="RhoGEF"/>
    <property type="match status" value="1"/>
</dbReference>
<dbReference type="Gene3D" id="2.30.29.30">
    <property type="entry name" value="Pleckstrin-homology domain (PH domain)/Phosphotyrosine-binding domain (PTB)"/>
    <property type="match status" value="1"/>
</dbReference>
<proteinExistence type="predicted"/>
<gene>
    <name evidence="4" type="ORF">INT45_012406</name>
</gene>
<dbReference type="GO" id="GO:0005737">
    <property type="term" value="C:cytoplasm"/>
    <property type="evidence" value="ECO:0007669"/>
    <property type="project" value="TreeGrafter"/>
</dbReference>
<dbReference type="CDD" id="cd00821">
    <property type="entry name" value="PH"/>
    <property type="match status" value="1"/>
</dbReference>
<dbReference type="InterPro" id="IPR000219">
    <property type="entry name" value="DH_dom"/>
</dbReference>
<dbReference type="InterPro" id="IPR011993">
    <property type="entry name" value="PH-like_dom_sf"/>
</dbReference>
<reference evidence="4 5" key="1">
    <citation type="submission" date="2020-12" db="EMBL/GenBank/DDBJ databases">
        <title>Metabolic potential, ecology and presence of endohyphal bacteria is reflected in genomic diversity of Mucoromycotina.</title>
        <authorList>
            <person name="Muszewska A."/>
            <person name="Okrasinska A."/>
            <person name="Steczkiewicz K."/>
            <person name="Drgas O."/>
            <person name="Orlowska M."/>
            <person name="Perlinska-Lenart U."/>
            <person name="Aleksandrzak-Piekarczyk T."/>
            <person name="Szatraj K."/>
            <person name="Zielenkiewicz U."/>
            <person name="Pilsyk S."/>
            <person name="Malc E."/>
            <person name="Mieczkowski P."/>
            <person name="Kruszewska J.S."/>
            <person name="Biernat P."/>
            <person name="Pawlowska J."/>
        </authorList>
    </citation>
    <scope>NUCLEOTIDE SEQUENCE [LARGE SCALE GENOMIC DNA]</scope>
    <source>
        <strain evidence="4 5">CBS 142.35</strain>
    </source>
</reference>
<dbReference type="PANTHER" id="PTHR12673:SF159">
    <property type="entry name" value="LD03170P"/>
    <property type="match status" value="1"/>
</dbReference>
<dbReference type="Gene3D" id="1.20.900.10">
    <property type="entry name" value="Dbl homology (DH) domain"/>
    <property type="match status" value="1"/>
</dbReference>
<accession>A0A8H7VI42</accession>
<evidence type="ECO:0000259" key="3">
    <source>
        <dbReference type="PROSITE" id="PS50010"/>
    </source>
</evidence>
<dbReference type="InterPro" id="IPR035899">
    <property type="entry name" value="DBL_dom_sf"/>
</dbReference>
<evidence type="ECO:0000313" key="5">
    <source>
        <dbReference type="Proteomes" id="UP000646827"/>
    </source>
</evidence>
<dbReference type="InterPro" id="IPR001849">
    <property type="entry name" value="PH_domain"/>
</dbReference>
<organism evidence="4 5">
    <name type="scientific">Circinella minor</name>
    <dbReference type="NCBI Taxonomy" id="1195481"/>
    <lineage>
        <taxon>Eukaryota</taxon>
        <taxon>Fungi</taxon>
        <taxon>Fungi incertae sedis</taxon>
        <taxon>Mucoromycota</taxon>
        <taxon>Mucoromycotina</taxon>
        <taxon>Mucoromycetes</taxon>
        <taxon>Mucorales</taxon>
        <taxon>Lichtheimiaceae</taxon>
        <taxon>Circinella</taxon>
    </lineage>
</organism>
<keyword evidence="5" id="KW-1185">Reference proteome</keyword>
<dbReference type="InterPro" id="IPR055251">
    <property type="entry name" value="SOS1_NGEF_PH"/>
</dbReference>
<dbReference type="SMART" id="SM00233">
    <property type="entry name" value="PH"/>
    <property type="match status" value="1"/>
</dbReference>
<comment type="caution">
    <text evidence="4">The sequence shown here is derived from an EMBL/GenBank/DDBJ whole genome shotgun (WGS) entry which is preliminary data.</text>
</comment>
<dbReference type="PROSITE" id="PS50010">
    <property type="entry name" value="DH_2"/>
    <property type="match status" value="1"/>
</dbReference>
<dbReference type="EMBL" id="JAEPRB010000111">
    <property type="protein sequence ID" value="KAG2221360.1"/>
    <property type="molecule type" value="Genomic_DNA"/>
</dbReference>
<feature type="compositionally biased region" description="Polar residues" evidence="1">
    <location>
        <begin position="490"/>
        <end position="506"/>
    </location>
</feature>
<dbReference type="GO" id="GO:0005085">
    <property type="term" value="F:guanyl-nucleotide exchange factor activity"/>
    <property type="evidence" value="ECO:0007669"/>
    <property type="project" value="InterPro"/>
</dbReference>
<evidence type="ECO:0000259" key="2">
    <source>
        <dbReference type="PROSITE" id="PS50003"/>
    </source>
</evidence>
<dbReference type="Pfam" id="PF22697">
    <property type="entry name" value="SOS1_NGEF_PH"/>
    <property type="match status" value="1"/>
</dbReference>
<evidence type="ECO:0000313" key="4">
    <source>
        <dbReference type="EMBL" id="KAG2221360.1"/>
    </source>
</evidence>
<sequence>MHSPTSPNDTHHRPPQSSVTIPRRRPSSARKHRYDAQHQSIVSMSSVSSKGSSNYTRYPSGMTSLTAFSSETPSLCMSPSSSTPVTYQGQQQQQQQEHYQYSDDGQLISEDQFDIINSLNYDDVDDGLIDHELIHRNREALVQQLYNSERAYLESLNLVANVFLQPLRKDAKSSSFAFLGMKKMVCTERETRWLFGNFDEVLQTHREILSNLERRLRIWGPTQIISDVFNSWFPMLHVYQAYLDNYAVAVTTYERLTRYQPFKKFIDSAHKDPSLKGATLLSLLQIPAGCINRYAQLMSKLAEVTTPMHPDYMGLIACKQRIVTLAADMKSKVDDADNVDQVLMIHQALVGAPFGVKAQRRLVLQGQFSRVVVNSRSTGDERTYFLFSDLLAIVRPKQDNKRTILQYKGHITLERARVRALTSEEAGGQEYCIEIVSSFQGVDTLNTTYMGSAATHVLCTNSKEEQEEWLKQLDLVITILDRASAKAQNMAANRRMAQNRTMASENSLRRFGTSRASSHSSGASTNGSSSTMSKTGPSSPRR</sequence>